<dbReference type="PANTHER" id="PTHR42973">
    <property type="entry name" value="BINDING OXIDOREDUCTASE, PUTATIVE (AFU_ORTHOLOGUE AFUA_1G17690)-RELATED"/>
    <property type="match status" value="1"/>
</dbReference>
<protein>
    <submittedName>
        <fullName evidence="6">Putative 6-hydroxy-D-nicotine oxidase</fullName>
    </submittedName>
</protein>
<keyword evidence="4" id="KW-0560">Oxidoreductase</keyword>
<evidence type="ECO:0000256" key="1">
    <source>
        <dbReference type="ARBA" id="ARBA00005466"/>
    </source>
</evidence>
<dbReference type="InterPro" id="IPR006094">
    <property type="entry name" value="Oxid_FAD_bind_N"/>
</dbReference>
<dbReference type="SUPFAM" id="SSF56176">
    <property type="entry name" value="FAD-binding/transporter-associated domain-like"/>
    <property type="match status" value="1"/>
</dbReference>
<keyword evidence="2" id="KW-0285">Flavoprotein</keyword>
<organism evidence="6 7">
    <name type="scientific">Aspergillus steynii IBT 23096</name>
    <dbReference type="NCBI Taxonomy" id="1392250"/>
    <lineage>
        <taxon>Eukaryota</taxon>
        <taxon>Fungi</taxon>
        <taxon>Dikarya</taxon>
        <taxon>Ascomycota</taxon>
        <taxon>Pezizomycotina</taxon>
        <taxon>Eurotiomycetes</taxon>
        <taxon>Eurotiomycetidae</taxon>
        <taxon>Eurotiales</taxon>
        <taxon>Aspergillaceae</taxon>
        <taxon>Aspergillus</taxon>
        <taxon>Aspergillus subgen. Circumdati</taxon>
    </lineage>
</organism>
<dbReference type="InterPro" id="IPR016166">
    <property type="entry name" value="FAD-bd_PCMH"/>
</dbReference>
<proteinExistence type="inferred from homology"/>
<dbReference type="PANTHER" id="PTHR42973:SF54">
    <property type="entry name" value="FAD-BINDING PCMH-TYPE DOMAIN-CONTAINING PROTEIN"/>
    <property type="match status" value="1"/>
</dbReference>
<dbReference type="Proteomes" id="UP000234275">
    <property type="component" value="Unassembled WGS sequence"/>
</dbReference>
<dbReference type="AlphaFoldDB" id="A0A2I2GD59"/>
<dbReference type="PROSITE" id="PS51387">
    <property type="entry name" value="FAD_PCMH"/>
    <property type="match status" value="1"/>
</dbReference>
<evidence type="ECO:0000313" key="6">
    <source>
        <dbReference type="EMBL" id="PLB50836.1"/>
    </source>
</evidence>
<dbReference type="GO" id="GO:0071949">
    <property type="term" value="F:FAD binding"/>
    <property type="evidence" value="ECO:0007669"/>
    <property type="project" value="InterPro"/>
</dbReference>
<dbReference type="GeneID" id="36555305"/>
<name>A0A2I2GD59_9EURO</name>
<dbReference type="Gene3D" id="3.30.465.10">
    <property type="match status" value="1"/>
</dbReference>
<dbReference type="RefSeq" id="XP_024706138.1">
    <property type="nucleotide sequence ID" value="XM_024847606.1"/>
</dbReference>
<keyword evidence="7" id="KW-1185">Reference proteome</keyword>
<dbReference type="EMBL" id="MSFO01000003">
    <property type="protein sequence ID" value="PLB50836.1"/>
    <property type="molecule type" value="Genomic_DNA"/>
</dbReference>
<dbReference type="OrthoDB" id="2151789at2759"/>
<dbReference type="Pfam" id="PF01565">
    <property type="entry name" value="FAD_binding_4"/>
    <property type="match status" value="1"/>
</dbReference>
<reference evidence="6 7" key="1">
    <citation type="submission" date="2016-12" db="EMBL/GenBank/DDBJ databases">
        <title>The genomes of Aspergillus section Nigri reveals drivers in fungal speciation.</title>
        <authorList>
            <consortium name="DOE Joint Genome Institute"/>
            <person name="Vesth T.C."/>
            <person name="Nybo J."/>
            <person name="Theobald S."/>
            <person name="Brandl J."/>
            <person name="Frisvad J.C."/>
            <person name="Nielsen K.F."/>
            <person name="Lyhne E.K."/>
            <person name="Kogle M.E."/>
            <person name="Kuo A."/>
            <person name="Riley R."/>
            <person name="Clum A."/>
            <person name="Nolan M."/>
            <person name="Lipzen A."/>
            <person name="Salamov A."/>
            <person name="Henrissat B."/>
            <person name="Wiebenga A."/>
            <person name="De Vries R.P."/>
            <person name="Grigoriev I.V."/>
            <person name="Mortensen U.H."/>
            <person name="Andersen M.R."/>
            <person name="Baker S.E."/>
        </authorList>
    </citation>
    <scope>NUCLEOTIDE SEQUENCE [LARGE SCALE GENOMIC DNA]</scope>
    <source>
        <strain evidence="6 7">IBT 23096</strain>
    </source>
</reference>
<gene>
    <name evidence="6" type="ORF">P170DRAFT_425136</name>
</gene>
<evidence type="ECO:0000256" key="2">
    <source>
        <dbReference type="ARBA" id="ARBA00022630"/>
    </source>
</evidence>
<feature type="domain" description="FAD-binding PCMH-type" evidence="5">
    <location>
        <begin position="79"/>
        <end position="252"/>
    </location>
</feature>
<comment type="caution">
    <text evidence="6">The sequence shown here is derived from an EMBL/GenBank/DDBJ whole genome shotgun (WGS) entry which is preliminary data.</text>
</comment>
<keyword evidence="3" id="KW-0274">FAD</keyword>
<accession>A0A2I2GD59</accession>
<evidence type="ECO:0000256" key="4">
    <source>
        <dbReference type="ARBA" id="ARBA00023002"/>
    </source>
</evidence>
<sequence>MAESITAFVDSLNLTSSVAQELQIWLGGETAVTTVLFSPKTARSAVIEIAFLVLSGFFGILLVGDPAEIPALDAHWSAAASKLPSFIALPKCANEVSIILRVIKVLGITFSVRSGGHSPNPGWSSTAKPGIVIDLHSFNQITVNQDKSFVSVGPGATWGDVYTALDPHGVSVIGGRIPSVGVGGLMLGGGFHHFSGQFGLAADNVKNFEIVLAGGTVTIANVQEKSDLFWALKGGGANFGIVTKFDLYTIPVNNIWYQIGVYSTDQVPAIFDALADWQKESSDVKAIVAVIVTLDIVTLGFIYSEPSAEVPTSFAPFNDIPAIAYAVPPTNGTVLQLTQILGASSARTPASSKVDAPLYKDAYAFWKEEATAVHESTGANQTFVIQPISAAMVEYGNTKGGNPLGLAQESRQWWTTLVDWENASDDDVVRSASIATTDKWKELATARGLHDPFIYMNDASRDQYPLSSYGAQNLAKLKAIAAKYDPSEVFQELQNDGFLLSKV</sequence>
<evidence type="ECO:0000313" key="7">
    <source>
        <dbReference type="Proteomes" id="UP000234275"/>
    </source>
</evidence>
<dbReference type="VEuPathDB" id="FungiDB:P170DRAFT_425136"/>
<evidence type="ECO:0000259" key="5">
    <source>
        <dbReference type="PROSITE" id="PS51387"/>
    </source>
</evidence>
<evidence type="ECO:0000256" key="3">
    <source>
        <dbReference type="ARBA" id="ARBA00022827"/>
    </source>
</evidence>
<dbReference type="InterPro" id="IPR050416">
    <property type="entry name" value="FAD-linked_Oxidoreductase"/>
</dbReference>
<comment type="similarity">
    <text evidence="1">Belongs to the oxygen-dependent FAD-linked oxidoreductase family.</text>
</comment>
<dbReference type="GO" id="GO:0016491">
    <property type="term" value="F:oxidoreductase activity"/>
    <property type="evidence" value="ECO:0007669"/>
    <property type="project" value="UniProtKB-KW"/>
</dbReference>
<dbReference type="STRING" id="1392250.A0A2I2GD59"/>
<dbReference type="InterPro" id="IPR036318">
    <property type="entry name" value="FAD-bd_PCMH-like_sf"/>
</dbReference>
<dbReference type="InterPro" id="IPR016169">
    <property type="entry name" value="FAD-bd_PCMH_sub2"/>
</dbReference>